<dbReference type="Proteomes" id="UP001458946">
    <property type="component" value="Unassembled WGS sequence"/>
</dbReference>
<accession>A0ABP9VAT2</accession>
<protein>
    <submittedName>
        <fullName evidence="2">Uncharacterized protein</fullName>
    </submittedName>
</protein>
<feature type="signal peptide" evidence="1">
    <location>
        <begin position="1"/>
        <end position="20"/>
    </location>
</feature>
<evidence type="ECO:0000313" key="3">
    <source>
        <dbReference type="Proteomes" id="UP001458946"/>
    </source>
</evidence>
<name>A0ABP9VAT2_9DEIO</name>
<evidence type="ECO:0000256" key="1">
    <source>
        <dbReference type="SAM" id="SignalP"/>
    </source>
</evidence>
<comment type="caution">
    <text evidence="2">The sequence shown here is derived from an EMBL/GenBank/DDBJ whole genome shotgun (WGS) entry which is preliminary data.</text>
</comment>
<evidence type="ECO:0000313" key="2">
    <source>
        <dbReference type="EMBL" id="GAA5501123.1"/>
    </source>
</evidence>
<dbReference type="EMBL" id="BAABRN010000006">
    <property type="protein sequence ID" value="GAA5501123.1"/>
    <property type="molecule type" value="Genomic_DNA"/>
</dbReference>
<reference evidence="2 3" key="1">
    <citation type="submission" date="2024-02" db="EMBL/GenBank/DDBJ databases">
        <title>Deinococcus xinjiangensis NBRC 107630.</title>
        <authorList>
            <person name="Ichikawa N."/>
            <person name="Katano-Makiyama Y."/>
            <person name="Hidaka K."/>
        </authorList>
    </citation>
    <scope>NUCLEOTIDE SEQUENCE [LARGE SCALE GENOMIC DNA]</scope>
    <source>
        <strain evidence="2 3">NBRC 107630</strain>
    </source>
</reference>
<gene>
    <name evidence="2" type="ORF">Dxin01_00854</name>
</gene>
<keyword evidence="1" id="KW-0732">Signal</keyword>
<proteinExistence type="predicted"/>
<sequence>MKKITLLALTTFALIASASAKNLGNTQPVVKNLSNAERVAEYNKTANTPMIGGAEGNKLCSTPRGILQQQSDEDRVSGKEKGYWVLGQSYTYVVKNHVDVVGSFMPWDALKLQQVNANEAIYFYDELHVSKNDDKHISGSVTFGYNQKQYFDVDLYEFDSDPSTYGQTRVCLTTMDWKER</sequence>
<feature type="chain" id="PRO_5046100393" evidence="1">
    <location>
        <begin position="21"/>
        <end position="180"/>
    </location>
</feature>
<dbReference type="RefSeq" id="WP_353541097.1">
    <property type="nucleotide sequence ID" value="NZ_BAABRN010000006.1"/>
</dbReference>
<keyword evidence="3" id="KW-1185">Reference proteome</keyword>
<organism evidence="2 3">
    <name type="scientific">Deinococcus xinjiangensis</name>
    <dbReference type="NCBI Taxonomy" id="457454"/>
    <lineage>
        <taxon>Bacteria</taxon>
        <taxon>Thermotogati</taxon>
        <taxon>Deinococcota</taxon>
        <taxon>Deinococci</taxon>
        <taxon>Deinococcales</taxon>
        <taxon>Deinococcaceae</taxon>
        <taxon>Deinococcus</taxon>
    </lineage>
</organism>